<proteinExistence type="predicted"/>
<comment type="caution">
    <text evidence="2">The sequence shown here is derived from an EMBL/GenBank/DDBJ whole genome shotgun (WGS) entry which is preliminary data.</text>
</comment>
<evidence type="ECO:0000256" key="1">
    <source>
        <dbReference type="SAM" id="MobiDB-lite"/>
    </source>
</evidence>
<protein>
    <submittedName>
        <fullName evidence="2">Uncharacterized protein</fullName>
    </submittedName>
</protein>
<evidence type="ECO:0000313" key="2">
    <source>
        <dbReference type="EMBL" id="CAE7382672.1"/>
    </source>
</evidence>
<organism evidence="2 3">
    <name type="scientific">Symbiodinium pilosum</name>
    <name type="common">Dinoflagellate</name>
    <dbReference type="NCBI Taxonomy" id="2952"/>
    <lineage>
        <taxon>Eukaryota</taxon>
        <taxon>Sar</taxon>
        <taxon>Alveolata</taxon>
        <taxon>Dinophyceae</taxon>
        <taxon>Suessiales</taxon>
        <taxon>Symbiodiniaceae</taxon>
        <taxon>Symbiodinium</taxon>
    </lineage>
</organism>
<dbReference type="AlphaFoldDB" id="A0A812QG15"/>
<evidence type="ECO:0000313" key="3">
    <source>
        <dbReference type="Proteomes" id="UP000649617"/>
    </source>
</evidence>
<keyword evidence="3" id="KW-1185">Reference proteome</keyword>
<dbReference type="EMBL" id="CAJNIZ010016209">
    <property type="protein sequence ID" value="CAE7382672.1"/>
    <property type="molecule type" value="Genomic_DNA"/>
</dbReference>
<name>A0A812QG15_SYMPI</name>
<reference evidence="2" key="1">
    <citation type="submission" date="2021-02" db="EMBL/GenBank/DDBJ databases">
        <authorList>
            <person name="Dougan E. K."/>
            <person name="Rhodes N."/>
            <person name="Thang M."/>
            <person name="Chan C."/>
        </authorList>
    </citation>
    <scope>NUCLEOTIDE SEQUENCE</scope>
</reference>
<feature type="region of interest" description="Disordered" evidence="1">
    <location>
        <begin position="248"/>
        <end position="278"/>
    </location>
</feature>
<dbReference type="Proteomes" id="UP000649617">
    <property type="component" value="Unassembled WGS sequence"/>
</dbReference>
<accession>A0A812QG15</accession>
<sequence length="396" mass="44136">MTQMPKEAEGSIDPKLPWWGGDWTTFQDYSLRVELKADATKKEDLPQLGPRLATNLIGKAFDVLGSLDREALKKEDGWSYLLKHLEKTRGKTKVDVLGDAFAELFVRKDVYRRDGEEMSDYESRYRALVRKVEKALTAVASGNKMPSEVFGWFLLNIFIRLDTSDTANVKAKAATYALDDVLSALSTMWSGGSLAQRDAELKRRRKETGSYLCEDQGENEVFQTEAQSWQDDDAEDDDMDALDRARPARGYYPAKNPNYRRSGTKGKGKGAGKGQGRGGEAHFVRYTVLVPPIEDEIDGMETREIHAWLLEENLDDVFEEAIEDEPNAVHVVSCMQVEGLSQEPQPLAPVMSATSSGKACAIIDSGASENIVGKDTLQELADHLQELDFDPSAELR</sequence>
<gene>
    <name evidence="2" type="ORF">SPIL2461_LOCUS9336</name>
</gene>